<dbReference type="PANTHER" id="PTHR19232:SF1">
    <property type="entry name" value="CEREBELLAR DEGENERATION-RELATED PROTEIN 2"/>
    <property type="match status" value="1"/>
</dbReference>
<feature type="coiled-coil region" evidence="3">
    <location>
        <begin position="35"/>
        <end position="132"/>
    </location>
</feature>
<keyword evidence="2 3" id="KW-0175">Coiled coil</keyword>
<evidence type="ECO:0000256" key="3">
    <source>
        <dbReference type="SAM" id="Coils"/>
    </source>
</evidence>
<comment type="caution">
    <text evidence="5">The sequence shown here is derived from an EMBL/GenBank/DDBJ whole genome shotgun (WGS) entry which is preliminary data.</text>
</comment>
<evidence type="ECO:0000256" key="1">
    <source>
        <dbReference type="ARBA" id="ARBA00009019"/>
    </source>
</evidence>
<feature type="compositionally biased region" description="Low complexity" evidence="4">
    <location>
        <begin position="350"/>
        <end position="363"/>
    </location>
</feature>
<accession>A0A5A9PT74</accession>
<sequence>MLTDMIEEEFDIKEEEPWYDHQDLEHDLHLAAELGKSLLEQNRELEQRLQEMYTTNQEQLQEIEHLSKQVDLLRSVNDQHAKVYEQLDVTAQDLEQKNQRLHLENRAAHQKIEGLIETVDGLQMQVDELQRGMKKCVSSEQDLASAHSETPHPDNVQCLKCCKKCQLHKYSHEQSYLALHEEEHIDLLRSVHSLQTELSTERSLREAAWLEADALAHNLSQLEPKLALLGDYKDRQAEMEDEVEELRRIVHSNTRAEATCSQIHLPDPVSLSSEEEVGGVKHRGCGLNHSRIVNEDGRGGFKQADDVKHNGISLLNEVDAQYTALQEKYVTLLRHCESGLVQQNHKAVQTSAASSAQTHTHSQGVSAQDDAPLPEYKVLFHEIFTFIQKSKKDLEGNRIKSSMVE</sequence>
<dbReference type="EMBL" id="SOYY01000001">
    <property type="protein sequence ID" value="KAA0725424.1"/>
    <property type="molecule type" value="Genomic_DNA"/>
</dbReference>
<comment type="similarity">
    <text evidence="1">Belongs to the CDR2 family.</text>
</comment>
<evidence type="ECO:0000313" key="6">
    <source>
        <dbReference type="Proteomes" id="UP000324632"/>
    </source>
</evidence>
<evidence type="ECO:0000256" key="2">
    <source>
        <dbReference type="ARBA" id="ARBA00023054"/>
    </source>
</evidence>
<dbReference type="PANTHER" id="PTHR19232">
    <property type="entry name" value="CENTROCORTIN FAMILY MEMBER"/>
    <property type="match status" value="1"/>
</dbReference>
<gene>
    <name evidence="5" type="ORF">E1301_Tti010415</name>
</gene>
<name>A0A5A9PT74_9TELE</name>
<organism evidence="5 6">
    <name type="scientific">Triplophysa tibetana</name>
    <dbReference type="NCBI Taxonomy" id="1572043"/>
    <lineage>
        <taxon>Eukaryota</taxon>
        <taxon>Metazoa</taxon>
        <taxon>Chordata</taxon>
        <taxon>Craniata</taxon>
        <taxon>Vertebrata</taxon>
        <taxon>Euteleostomi</taxon>
        <taxon>Actinopterygii</taxon>
        <taxon>Neopterygii</taxon>
        <taxon>Teleostei</taxon>
        <taxon>Ostariophysi</taxon>
        <taxon>Cypriniformes</taxon>
        <taxon>Nemacheilidae</taxon>
        <taxon>Triplophysa</taxon>
    </lineage>
</organism>
<evidence type="ECO:0000313" key="5">
    <source>
        <dbReference type="EMBL" id="KAA0725424.1"/>
    </source>
</evidence>
<dbReference type="AlphaFoldDB" id="A0A5A9PT74"/>
<proteinExistence type="inferred from homology"/>
<dbReference type="InterPro" id="IPR026079">
    <property type="entry name" value="CDR2"/>
</dbReference>
<feature type="region of interest" description="Disordered" evidence="4">
    <location>
        <begin position="350"/>
        <end position="369"/>
    </location>
</feature>
<protein>
    <submittedName>
        <fullName evidence="5">Cerebellar degeneration-related protein 2</fullName>
    </submittedName>
</protein>
<reference evidence="5 6" key="1">
    <citation type="journal article" date="2019" name="Mol. Ecol. Resour.">
        <title>Chromosome-level genome assembly of Triplophysa tibetana, a fish adapted to the harsh high-altitude environment of the Tibetan Plateau.</title>
        <authorList>
            <person name="Yang X."/>
            <person name="Liu H."/>
            <person name="Ma Z."/>
            <person name="Zou Y."/>
            <person name="Zou M."/>
            <person name="Mao Y."/>
            <person name="Li X."/>
            <person name="Wang H."/>
            <person name="Chen T."/>
            <person name="Wang W."/>
            <person name="Yang R."/>
        </authorList>
    </citation>
    <scope>NUCLEOTIDE SEQUENCE [LARGE SCALE GENOMIC DNA]</scope>
    <source>
        <strain evidence="5">TTIB1903HZAU</strain>
        <tissue evidence="5">Muscle</tissue>
    </source>
</reference>
<dbReference type="Proteomes" id="UP000324632">
    <property type="component" value="Chromosome 1"/>
</dbReference>
<evidence type="ECO:0000256" key="4">
    <source>
        <dbReference type="SAM" id="MobiDB-lite"/>
    </source>
</evidence>
<keyword evidence="6" id="KW-1185">Reference proteome</keyword>